<dbReference type="EMBL" id="CEKZ01000003">
    <property type="protein sequence ID" value="CEQ03102.1"/>
    <property type="molecule type" value="Genomic_DNA"/>
</dbReference>
<evidence type="ECO:0000256" key="1">
    <source>
        <dbReference type="ARBA" id="ARBA00009625"/>
    </source>
</evidence>
<feature type="domain" description="AAA+ ATPase" evidence="6">
    <location>
        <begin position="43"/>
        <end position="180"/>
    </location>
</feature>
<evidence type="ECO:0000313" key="8">
    <source>
        <dbReference type="Proteomes" id="UP000049127"/>
    </source>
</evidence>
<evidence type="ECO:0000256" key="3">
    <source>
        <dbReference type="ARBA" id="ARBA00022801"/>
    </source>
</evidence>
<dbReference type="NCBIfam" id="TIGR00750">
    <property type="entry name" value="lao"/>
    <property type="match status" value="1"/>
</dbReference>
<dbReference type="OrthoDB" id="9778292at2"/>
<keyword evidence="2" id="KW-0547">Nucleotide-binding</keyword>
<proteinExistence type="inferred from homology"/>
<evidence type="ECO:0000259" key="6">
    <source>
        <dbReference type="SMART" id="SM00382"/>
    </source>
</evidence>
<dbReference type="SMART" id="SM00382">
    <property type="entry name" value="AAA"/>
    <property type="match status" value="1"/>
</dbReference>
<dbReference type="InterPro" id="IPR052040">
    <property type="entry name" value="GTPase/Isobutyryl-CoA_mutase"/>
</dbReference>
<dbReference type="AlphaFoldDB" id="A0A0C7JEW0"/>
<dbReference type="InterPro" id="IPR003593">
    <property type="entry name" value="AAA+_ATPase"/>
</dbReference>
<sequence length="312" mass="34849">MKDIVTRVLEGKKRDCARLITIVENEQLGYEDYLKSIYKYTGRAYVIGITGPPGAGKSTLTDKLVKLIRKQDKKVGIIAIDPTSPFTKGAILGDRIRMNDLNTDKGVFIRSMGTRGSLGGLSNATQAAIKVLDVYGCDYIFIETVGVGQSEIDIVKTADTTLMVMVPGLGDDIQAIKAGVMEIADVFAINKADKDGAKRTSLEIEMMLDFKKDWEFRPPVSLVTAENGDGIEKVYENILKHRDFLIDTNKLNSKRLERNRIEVKELVQRKVSKLVKDLEYTDEIEELLGKTITKESDPYSISNMIFEKVTKI</sequence>
<reference evidence="7 8" key="1">
    <citation type="submission" date="2015-01" db="EMBL/GenBank/DDBJ databases">
        <authorList>
            <person name="Aslett A.Martin."/>
            <person name="De Silva Nishadi"/>
        </authorList>
    </citation>
    <scope>NUCLEOTIDE SEQUENCE [LARGE SCALE GENOMIC DNA]</scope>
    <source>
        <strain evidence="7 8">R28058</strain>
    </source>
</reference>
<dbReference type="Gene3D" id="3.40.50.300">
    <property type="entry name" value="P-loop containing nucleotide triphosphate hydrolases"/>
    <property type="match status" value="1"/>
</dbReference>
<dbReference type="RefSeq" id="WP_055341582.1">
    <property type="nucleotide sequence ID" value="NZ_CDNI01000003.1"/>
</dbReference>
<name>A0A0C7JEW0_PARSO</name>
<keyword evidence="4" id="KW-0342">GTP-binding</keyword>
<evidence type="ECO:0000313" key="7">
    <source>
        <dbReference type="EMBL" id="CEQ03102.1"/>
    </source>
</evidence>
<keyword evidence="5" id="KW-0143">Chaperone</keyword>
<organism evidence="7 8">
    <name type="scientific">Paraclostridium sordellii</name>
    <name type="common">Clostridium sordellii</name>
    <dbReference type="NCBI Taxonomy" id="1505"/>
    <lineage>
        <taxon>Bacteria</taxon>
        <taxon>Bacillati</taxon>
        <taxon>Bacillota</taxon>
        <taxon>Clostridia</taxon>
        <taxon>Peptostreptococcales</taxon>
        <taxon>Peptostreptococcaceae</taxon>
        <taxon>Paraclostridium</taxon>
    </lineage>
</organism>
<dbReference type="CDD" id="cd03114">
    <property type="entry name" value="MMAA-like"/>
    <property type="match status" value="1"/>
</dbReference>
<comment type="similarity">
    <text evidence="1">Belongs to the SIMIBI class G3E GTPase family. ArgK/MeaB subfamily.</text>
</comment>
<dbReference type="Proteomes" id="UP000049127">
    <property type="component" value="Unassembled WGS sequence"/>
</dbReference>
<dbReference type="GO" id="GO:0003924">
    <property type="term" value="F:GTPase activity"/>
    <property type="evidence" value="ECO:0007669"/>
    <property type="project" value="InterPro"/>
</dbReference>
<dbReference type="InterPro" id="IPR027417">
    <property type="entry name" value="P-loop_NTPase"/>
</dbReference>
<evidence type="ECO:0000256" key="2">
    <source>
        <dbReference type="ARBA" id="ARBA00022741"/>
    </source>
</evidence>
<dbReference type="PANTHER" id="PTHR43087:SF1">
    <property type="entry name" value="LAO_AO TRANSPORT SYSTEM ATPASE"/>
    <property type="match status" value="1"/>
</dbReference>
<dbReference type="Pfam" id="PF03308">
    <property type="entry name" value="MeaB"/>
    <property type="match status" value="1"/>
</dbReference>
<evidence type="ECO:0000256" key="5">
    <source>
        <dbReference type="ARBA" id="ARBA00023186"/>
    </source>
</evidence>
<dbReference type="EC" id="3.6.-.-" evidence="7"/>
<dbReference type="InterPro" id="IPR005129">
    <property type="entry name" value="GTPase_ArgK"/>
</dbReference>
<protein>
    <submittedName>
        <fullName evidence="7">Probable GTPase ArgK</fullName>
        <ecNumber evidence="7">3.6.-.-</ecNumber>
    </submittedName>
</protein>
<dbReference type="GO" id="GO:0005525">
    <property type="term" value="F:GTP binding"/>
    <property type="evidence" value="ECO:0007669"/>
    <property type="project" value="UniProtKB-KW"/>
</dbReference>
<keyword evidence="3 7" id="KW-0378">Hydrolase</keyword>
<dbReference type="SUPFAM" id="SSF52540">
    <property type="entry name" value="P-loop containing nucleoside triphosphate hydrolases"/>
    <property type="match status" value="1"/>
</dbReference>
<evidence type="ECO:0000256" key="4">
    <source>
        <dbReference type="ARBA" id="ARBA00023134"/>
    </source>
</evidence>
<dbReference type="PANTHER" id="PTHR43087">
    <property type="entry name" value="LYSINE/ARGININE/ORNITHINE TRANSPORT SYSTEM KINASE"/>
    <property type="match status" value="1"/>
</dbReference>
<gene>
    <name evidence="7" type="primary">argK</name>
    <name evidence="7" type="ORF">R28058_08351</name>
</gene>
<accession>A0A0C7JEW0</accession>